<keyword evidence="2" id="KW-1185">Reference proteome</keyword>
<dbReference type="AlphaFoldDB" id="A0A646KSL1"/>
<name>A0A646KSL1_STRJU</name>
<comment type="caution">
    <text evidence="1">The sequence shown here is derived from an EMBL/GenBank/DDBJ whole genome shotgun (WGS) entry which is preliminary data.</text>
</comment>
<dbReference type="OrthoDB" id="4274321at2"/>
<dbReference type="SUPFAM" id="SSF52540">
    <property type="entry name" value="P-loop containing nucleoside triphosphate hydrolases"/>
    <property type="match status" value="1"/>
</dbReference>
<evidence type="ECO:0000313" key="1">
    <source>
        <dbReference type="EMBL" id="MQT05312.1"/>
    </source>
</evidence>
<proteinExistence type="predicted"/>
<dbReference type="InterPro" id="IPR027417">
    <property type="entry name" value="P-loop_NTPase"/>
</dbReference>
<evidence type="ECO:0008006" key="3">
    <source>
        <dbReference type="Google" id="ProtNLM"/>
    </source>
</evidence>
<dbReference type="EMBL" id="VCLA01000201">
    <property type="protein sequence ID" value="MQT05312.1"/>
    <property type="molecule type" value="Genomic_DNA"/>
</dbReference>
<accession>A0A646KSL1</accession>
<gene>
    <name evidence="1" type="ORF">FF041_35975</name>
</gene>
<dbReference type="Gene3D" id="3.40.50.300">
    <property type="entry name" value="P-loop containing nucleotide triphosphate hydrolases"/>
    <property type="match status" value="1"/>
</dbReference>
<protein>
    <recommendedName>
        <fullName evidence="3">Thymidylate kinase</fullName>
    </recommendedName>
</protein>
<dbReference type="Proteomes" id="UP000419138">
    <property type="component" value="Unassembled WGS sequence"/>
</dbReference>
<sequence length="212" mass="23774">MPAASDRPFYVLLGPDGAGKSSVLTEVGNRLPGWRMLSTDDDFAHSGHPLISRLRRDVVQDVLPGLGTHYSADFLACLLQTAVVHLRDQLERQPGELPLLMDSYYYKILAKCRLAGIPTNPMYAWWRSFPQPRAVLYLDVSPASAWRRSGNGARLNPLEYFGERPEWPGFESYQKSLRELMLEEVRELPVTVIGEQSCVNRTADAVTEVLAA</sequence>
<reference evidence="1 2" key="1">
    <citation type="submission" date="2019-05" db="EMBL/GenBank/DDBJ databases">
        <title>Comparative genomics and metabolomics analyses of clavulanic acid producing Streptomyces species provides insight into specialized metabolism and evolution of beta-lactam biosynthetic gene clusters.</title>
        <authorList>
            <person name="Moore M.A."/>
            <person name="Cruz-Morales P."/>
            <person name="Barona Gomez F."/>
            <person name="Kapil T."/>
        </authorList>
    </citation>
    <scope>NUCLEOTIDE SEQUENCE [LARGE SCALE GENOMIC DNA]</scope>
    <source>
        <strain evidence="1 2">NRRL 5741</strain>
    </source>
</reference>
<organism evidence="1 2">
    <name type="scientific">Streptomyces jumonjinensis</name>
    <dbReference type="NCBI Taxonomy" id="1945"/>
    <lineage>
        <taxon>Bacteria</taxon>
        <taxon>Bacillati</taxon>
        <taxon>Actinomycetota</taxon>
        <taxon>Actinomycetes</taxon>
        <taxon>Kitasatosporales</taxon>
        <taxon>Streptomycetaceae</taxon>
        <taxon>Streptomyces</taxon>
    </lineage>
</organism>
<evidence type="ECO:0000313" key="2">
    <source>
        <dbReference type="Proteomes" id="UP000419138"/>
    </source>
</evidence>